<name>A8PXV4_MALGO</name>
<dbReference type="SUPFAM" id="SSF53335">
    <property type="entry name" value="S-adenosyl-L-methionine-dependent methyltransferases"/>
    <property type="match status" value="1"/>
</dbReference>
<dbReference type="InterPro" id="IPR050320">
    <property type="entry name" value="N5-glutamine_MTase"/>
</dbReference>
<gene>
    <name evidence="2" type="ORF">MGL_1533</name>
</gene>
<organism evidence="2 3">
    <name type="scientific">Malassezia globosa (strain ATCC MYA-4612 / CBS 7966)</name>
    <name type="common">Dandruff-associated fungus</name>
    <dbReference type="NCBI Taxonomy" id="425265"/>
    <lineage>
        <taxon>Eukaryota</taxon>
        <taxon>Fungi</taxon>
        <taxon>Dikarya</taxon>
        <taxon>Basidiomycota</taxon>
        <taxon>Ustilaginomycotina</taxon>
        <taxon>Malasseziomycetes</taxon>
        <taxon>Malasseziales</taxon>
        <taxon>Malasseziaceae</taxon>
        <taxon>Malassezia</taxon>
    </lineage>
</organism>
<dbReference type="STRING" id="425265.A8PXV4"/>
<evidence type="ECO:0000313" key="3">
    <source>
        <dbReference type="Proteomes" id="UP000008837"/>
    </source>
</evidence>
<comment type="caution">
    <text evidence="2">The sequence shown here is derived from an EMBL/GenBank/DDBJ whole genome shotgun (WGS) entry which is preliminary data.</text>
</comment>
<dbReference type="InterPro" id="IPR007848">
    <property type="entry name" value="Small_mtfrase_dom"/>
</dbReference>
<keyword evidence="3" id="KW-1185">Reference proteome</keyword>
<dbReference type="GO" id="GO:0008757">
    <property type="term" value="F:S-adenosylmethionine-dependent methyltransferase activity"/>
    <property type="evidence" value="ECO:0007669"/>
    <property type="project" value="UniProtKB-ARBA"/>
</dbReference>
<dbReference type="PANTHER" id="PTHR18895">
    <property type="entry name" value="HEMK METHYLTRANSFERASE"/>
    <property type="match status" value="1"/>
</dbReference>
<dbReference type="Gene3D" id="3.40.50.150">
    <property type="entry name" value="Vaccinia Virus protein VP39"/>
    <property type="match status" value="1"/>
</dbReference>
<protein>
    <recommendedName>
        <fullName evidence="1">Methyltransferase small domain-containing protein</fullName>
    </recommendedName>
</protein>
<dbReference type="RefSeq" id="XP_001731350.1">
    <property type="nucleotide sequence ID" value="XM_001731298.1"/>
</dbReference>
<dbReference type="EMBL" id="AAYY01000004">
    <property type="protein sequence ID" value="EDP44136.1"/>
    <property type="molecule type" value="Genomic_DNA"/>
</dbReference>
<dbReference type="AlphaFoldDB" id="A8PXV4"/>
<accession>A8PXV4</accession>
<reference evidence="2 3" key="1">
    <citation type="journal article" date="2007" name="Proc. Natl. Acad. Sci. U.S.A.">
        <title>Dandruff-associated Malassezia genomes reveal convergent and divergent virulence traits shared with plant and human fungal pathogens.</title>
        <authorList>
            <person name="Xu J."/>
            <person name="Saunders C.W."/>
            <person name="Hu P."/>
            <person name="Grant R.A."/>
            <person name="Boekhout T."/>
            <person name="Kuramae E.E."/>
            <person name="Kronstad J.W."/>
            <person name="Deangelis Y.M."/>
            <person name="Reeder N.L."/>
            <person name="Johnstone K.R."/>
            <person name="Leland M."/>
            <person name="Fieno A.M."/>
            <person name="Begley W.M."/>
            <person name="Sun Y."/>
            <person name="Lacey M.P."/>
            <person name="Chaudhary T."/>
            <person name="Keough T."/>
            <person name="Chu L."/>
            <person name="Sears R."/>
            <person name="Yuan B."/>
            <person name="Dawson T.L.Jr."/>
        </authorList>
    </citation>
    <scope>NUCLEOTIDE SEQUENCE [LARGE SCALE GENOMIC DNA]</scope>
    <source>
        <strain evidence="3">ATCC MYA-4612 / CBS 7966</strain>
    </source>
</reference>
<sequence>MQLGRSAAFLASTRCSVRERRTASPYSVALRILLEQRRDADLCRQEARWLADEVRARHRLASTSAWNAQAMHELMEIARRAARNEPLSYVIGTGCIALTLAHGLRMHKDVHITAVDCDAAALELARENAKAHALDGDDDSDDALVSIRYADMLDDHSMALLGSFDLVVCNPPYIAADAWQDLDASVRDYESHGANIFE</sequence>
<dbReference type="VEuPathDB" id="FungiDB:MGL_1533"/>
<dbReference type="OrthoDB" id="269872at2759"/>
<dbReference type="KEGG" id="mgl:MGL_1533"/>
<dbReference type="PANTHER" id="PTHR18895:SF74">
    <property type="entry name" value="MTRF1L RELEASE FACTOR GLUTAMINE METHYLTRANSFERASE"/>
    <property type="match status" value="1"/>
</dbReference>
<dbReference type="CDD" id="cd02440">
    <property type="entry name" value="AdoMet_MTases"/>
    <property type="match status" value="1"/>
</dbReference>
<dbReference type="InterPro" id="IPR002052">
    <property type="entry name" value="DNA_methylase_N6_adenine_CS"/>
</dbReference>
<dbReference type="GO" id="GO:0003676">
    <property type="term" value="F:nucleic acid binding"/>
    <property type="evidence" value="ECO:0007669"/>
    <property type="project" value="InterPro"/>
</dbReference>
<evidence type="ECO:0000313" key="2">
    <source>
        <dbReference type="EMBL" id="EDP44136.1"/>
    </source>
</evidence>
<dbReference type="PROSITE" id="PS00092">
    <property type="entry name" value="N6_MTASE"/>
    <property type="match status" value="1"/>
</dbReference>
<evidence type="ECO:0000259" key="1">
    <source>
        <dbReference type="Pfam" id="PF05175"/>
    </source>
</evidence>
<dbReference type="Pfam" id="PF05175">
    <property type="entry name" value="MTS"/>
    <property type="match status" value="1"/>
</dbReference>
<dbReference type="GO" id="GO:0032259">
    <property type="term" value="P:methylation"/>
    <property type="evidence" value="ECO:0007669"/>
    <property type="project" value="InterPro"/>
</dbReference>
<dbReference type="GeneID" id="5855657"/>
<feature type="domain" description="Methyltransferase small" evidence="1">
    <location>
        <begin position="91"/>
        <end position="177"/>
    </location>
</feature>
<dbReference type="GO" id="GO:0005739">
    <property type="term" value="C:mitochondrion"/>
    <property type="evidence" value="ECO:0007669"/>
    <property type="project" value="TreeGrafter"/>
</dbReference>
<dbReference type="InterPro" id="IPR029063">
    <property type="entry name" value="SAM-dependent_MTases_sf"/>
</dbReference>
<dbReference type="Proteomes" id="UP000008837">
    <property type="component" value="Unassembled WGS sequence"/>
</dbReference>
<proteinExistence type="predicted"/>
<dbReference type="InParanoid" id="A8PXV4"/>